<feature type="compositionally biased region" description="Basic and acidic residues" evidence="1">
    <location>
        <begin position="98"/>
        <end position="108"/>
    </location>
</feature>
<protein>
    <submittedName>
        <fullName evidence="3">Uncharacterized protein LOC103507111</fullName>
    </submittedName>
</protein>
<dbReference type="GeneID" id="103507111"/>
<feature type="compositionally biased region" description="Polar residues" evidence="1">
    <location>
        <begin position="88"/>
        <end position="97"/>
    </location>
</feature>
<dbReference type="RefSeq" id="XP_026677850.1">
    <property type="nucleotide sequence ID" value="XM_026822049.1"/>
</dbReference>
<dbReference type="PaxDb" id="121845-A0A3Q0IU10"/>
<feature type="region of interest" description="Disordered" evidence="1">
    <location>
        <begin position="53"/>
        <end position="134"/>
    </location>
</feature>
<dbReference type="AlphaFoldDB" id="A0A3Q0IU10"/>
<keyword evidence="2" id="KW-1185">Reference proteome</keyword>
<dbReference type="Proteomes" id="UP000079169">
    <property type="component" value="Unplaced"/>
</dbReference>
<gene>
    <name evidence="3" type="primary">LOC103507111</name>
</gene>
<accession>A0A3Q0IU10</accession>
<evidence type="ECO:0000256" key="1">
    <source>
        <dbReference type="SAM" id="MobiDB-lite"/>
    </source>
</evidence>
<feature type="compositionally biased region" description="Low complexity" evidence="1">
    <location>
        <begin position="73"/>
        <end position="87"/>
    </location>
</feature>
<sequence>MLDYCWKGLTEGYNYTSAVLNSHHSQQNQNTQSSTKAPKSAAVITGRTFKLPVGRTRTESLEDDSANSTIEPGVSSTGGSVRSRTSTHSPDLANSNKDQTELAKKLSELKMSSTRGRRRTWQESHLRSRQLSNTSTAKVKTPCIEVERSFQVLFQMSNNPECLSYVLKGLYKHIHALLRLLQYRSEVSVNKKIAALMHNSLKHRIVCNRFIHRVNPAYNLGALYR</sequence>
<organism evidence="2 3">
    <name type="scientific">Diaphorina citri</name>
    <name type="common">Asian citrus psyllid</name>
    <dbReference type="NCBI Taxonomy" id="121845"/>
    <lineage>
        <taxon>Eukaryota</taxon>
        <taxon>Metazoa</taxon>
        <taxon>Ecdysozoa</taxon>
        <taxon>Arthropoda</taxon>
        <taxon>Hexapoda</taxon>
        <taxon>Insecta</taxon>
        <taxon>Pterygota</taxon>
        <taxon>Neoptera</taxon>
        <taxon>Paraneoptera</taxon>
        <taxon>Hemiptera</taxon>
        <taxon>Sternorrhyncha</taxon>
        <taxon>Psylloidea</taxon>
        <taxon>Psyllidae</taxon>
        <taxon>Diaphorininae</taxon>
        <taxon>Diaphorina</taxon>
    </lineage>
</organism>
<dbReference type="KEGG" id="dci:103507111"/>
<proteinExistence type="predicted"/>
<evidence type="ECO:0000313" key="2">
    <source>
        <dbReference type="Proteomes" id="UP000079169"/>
    </source>
</evidence>
<reference evidence="3" key="1">
    <citation type="submission" date="2025-08" db="UniProtKB">
        <authorList>
            <consortium name="RefSeq"/>
        </authorList>
    </citation>
    <scope>IDENTIFICATION</scope>
</reference>
<name>A0A3Q0IU10_DIACI</name>
<evidence type="ECO:0000313" key="3">
    <source>
        <dbReference type="RefSeq" id="XP_026677850.1"/>
    </source>
</evidence>